<dbReference type="STRING" id="640081.Dsui_0397"/>
<sequence>MKLDTSPLRSGAEAHPLPRPIRWFRLSRLMLHLVHGILVVALWYPLIGTERRLRLKQAWSEKLLNILGVHLQAQLQGLPPGSLLVANHVSWLDVYLINAAQPAAFVSKAEVRQWPVIGWLSARTDTIFLRRGSRGHARIINEEIGAILGRGHMVALFPEGTTTDGGSLLHFHGALLQPAIEAGRPIVPLALSYHDRNGRRSTAAAYVGETSLWQCLQSILAAGWLEGRVEACPPLTVEAAGGRKELAQQARQQIATRLMLGSNETGAVAPLQDAA</sequence>
<keyword evidence="5 8" id="KW-0012">Acyltransferase</keyword>
<gene>
    <name evidence="8" type="ordered locus">Dsui_0397</name>
</gene>
<keyword evidence="2" id="KW-0444">Lipid biosynthesis</keyword>
<reference evidence="8 9" key="1">
    <citation type="journal article" date="2012" name="J. Bacteriol.">
        <title>Complete genome sequence of the anaerobic perchlorate-reducing bacterium Azospira suillum strain PS.</title>
        <authorList>
            <person name="Byrne-Bailey K.G."/>
            <person name="Coates J.D."/>
        </authorList>
    </citation>
    <scope>NUCLEOTIDE SEQUENCE [LARGE SCALE GENOMIC DNA]</scope>
    <source>
        <strain evidence="9">ATCC BAA-33 / DSM 13638 / PS</strain>
    </source>
</reference>
<keyword evidence="6" id="KW-0812">Transmembrane</keyword>
<dbReference type="Proteomes" id="UP000005633">
    <property type="component" value="Chromosome"/>
</dbReference>
<dbReference type="GO" id="GO:0003841">
    <property type="term" value="F:1-acylglycerol-3-phosphate O-acyltransferase activity"/>
    <property type="evidence" value="ECO:0007669"/>
    <property type="project" value="TreeGrafter"/>
</dbReference>
<feature type="transmembrane region" description="Helical" evidence="6">
    <location>
        <begin position="29"/>
        <end position="47"/>
    </location>
</feature>
<evidence type="ECO:0000259" key="7">
    <source>
        <dbReference type="SMART" id="SM00563"/>
    </source>
</evidence>
<organism evidence="8 9">
    <name type="scientific">Azospira oryzae (strain ATCC BAA-33 / DSM 13638 / PS)</name>
    <name type="common">Dechlorosoma suillum</name>
    <dbReference type="NCBI Taxonomy" id="640081"/>
    <lineage>
        <taxon>Bacteria</taxon>
        <taxon>Pseudomonadati</taxon>
        <taxon>Pseudomonadota</taxon>
        <taxon>Betaproteobacteria</taxon>
        <taxon>Rhodocyclales</taxon>
        <taxon>Rhodocyclaceae</taxon>
        <taxon>Azospira</taxon>
    </lineage>
</organism>
<evidence type="ECO:0000256" key="3">
    <source>
        <dbReference type="ARBA" id="ARBA00022679"/>
    </source>
</evidence>
<keyword evidence="4" id="KW-0443">Lipid metabolism</keyword>
<protein>
    <submittedName>
        <fullName evidence="8">1-acyl-sn-glycerol-3-phosphate acyltransferase</fullName>
    </submittedName>
</protein>
<dbReference type="PANTHER" id="PTHR10434">
    <property type="entry name" value="1-ACYL-SN-GLYCEROL-3-PHOSPHATE ACYLTRANSFERASE"/>
    <property type="match status" value="1"/>
</dbReference>
<dbReference type="EMBL" id="CP003153">
    <property type="protein sequence ID" value="AEV24811.1"/>
    <property type="molecule type" value="Genomic_DNA"/>
</dbReference>
<feature type="domain" description="Phospholipid/glycerol acyltransferase" evidence="7">
    <location>
        <begin position="82"/>
        <end position="194"/>
    </location>
</feature>
<evidence type="ECO:0000256" key="5">
    <source>
        <dbReference type="ARBA" id="ARBA00023315"/>
    </source>
</evidence>
<evidence type="ECO:0000256" key="4">
    <source>
        <dbReference type="ARBA" id="ARBA00023098"/>
    </source>
</evidence>
<evidence type="ECO:0000256" key="6">
    <source>
        <dbReference type="SAM" id="Phobius"/>
    </source>
</evidence>
<keyword evidence="6" id="KW-1133">Transmembrane helix</keyword>
<dbReference type="HOGENOM" id="CLU_027938_0_1_4"/>
<dbReference type="AlphaFoldDB" id="G8QP12"/>
<accession>G8QP12</accession>
<evidence type="ECO:0000313" key="9">
    <source>
        <dbReference type="Proteomes" id="UP000005633"/>
    </source>
</evidence>
<dbReference type="eggNOG" id="COG0204">
    <property type="taxonomic scope" value="Bacteria"/>
</dbReference>
<name>G8QP12_AZOOP</name>
<dbReference type="PANTHER" id="PTHR10434:SF64">
    <property type="entry name" value="1-ACYL-SN-GLYCEROL-3-PHOSPHATE ACYLTRANSFERASE-RELATED"/>
    <property type="match status" value="1"/>
</dbReference>
<dbReference type="GO" id="GO:0006654">
    <property type="term" value="P:phosphatidic acid biosynthetic process"/>
    <property type="evidence" value="ECO:0007669"/>
    <property type="project" value="TreeGrafter"/>
</dbReference>
<comment type="pathway">
    <text evidence="1">Lipid metabolism.</text>
</comment>
<evidence type="ECO:0000256" key="1">
    <source>
        <dbReference type="ARBA" id="ARBA00005189"/>
    </source>
</evidence>
<keyword evidence="3 8" id="KW-0808">Transferase</keyword>
<dbReference type="SUPFAM" id="SSF69593">
    <property type="entry name" value="Glycerol-3-phosphate (1)-acyltransferase"/>
    <property type="match status" value="1"/>
</dbReference>
<keyword evidence="6" id="KW-0472">Membrane</keyword>
<evidence type="ECO:0000313" key="8">
    <source>
        <dbReference type="EMBL" id="AEV24811.1"/>
    </source>
</evidence>
<dbReference type="KEGG" id="dsu:Dsui_0397"/>
<dbReference type="CDD" id="cd07989">
    <property type="entry name" value="LPLAT_AGPAT-like"/>
    <property type="match status" value="1"/>
</dbReference>
<proteinExistence type="predicted"/>
<dbReference type="RefSeq" id="WP_014235512.1">
    <property type="nucleotide sequence ID" value="NC_016616.1"/>
</dbReference>
<dbReference type="InterPro" id="IPR002123">
    <property type="entry name" value="Plipid/glycerol_acylTrfase"/>
</dbReference>
<dbReference type="SMART" id="SM00563">
    <property type="entry name" value="PlsC"/>
    <property type="match status" value="1"/>
</dbReference>
<dbReference type="Pfam" id="PF01553">
    <property type="entry name" value="Acyltransferase"/>
    <property type="match status" value="1"/>
</dbReference>
<evidence type="ECO:0000256" key="2">
    <source>
        <dbReference type="ARBA" id="ARBA00022516"/>
    </source>
</evidence>